<dbReference type="Gene3D" id="3.90.70.80">
    <property type="match status" value="1"/>
</dbReference>
<dbReference type="GO" id="GO:0016579">
    <property type="term" value="P:protein deubiquitination"/>
    <property type="evidence" value="ECO:0007669"/>
    <property type="project" value="TreeGrafter"/>
</dbReference>
<organism evidence="3 4">
    <name type="scientific">Ascodesmis nigricans</name>
    <dbReference type="NCBI Taxonomy" id="341454"/>
    <lineage>
        <taxon>Eukaryota</taxon>
        <taxon>Fungi</taxon>
        <taxon>Dikarya</taxon>
        <taxon>Ascomycota</taxon>
        <taxon>Pezizomycotina</taxon>
        <taxon>Pezizomycetes</taxon>
        <taxon>Pezizales</taxon>
        <taxon>Ascodesmidaceae</taxon>
        <taxon>Ascodesmis</taxon>
    </lineage>
</organism>
<dbReference type="InterPro" id="IPR038765">
    <property type="entry name" value="Papain-like_cys_pep_sf"/>
</dbReference>
<feature type="compositionally biased region" description="Basic residues" evidence="1">
    <location>
        <begin position="54"/>
        <end position="65"/>
    </location>
</feature>
<dbReference type="InParanoid" id="A0A4S2N5V4"/>
<dbReference type="InterPro" id="IPR049771">
    <property type="entry name" value="OTU2-like_OTU"/>
</dbReference>
<feature type="compositionally biased region" description="Low complexity" evidence="1">
    <location>
        <begin position="163"/>
        <end position="175"/>
    </location>
</feature>
<feature type="domain" description="OTU" evidence="2">
    <location>
        <begin position="197"/>
        <end position="323"/>
    </location>
</feature>
<feature type="compositionally biased region" description="Basic and acidic residues" evidence="1">
    <location>
        <begin position="99"/>
        <end position="109"/>
    </location>
</feature>
<dbReference type="OrthoDB" id="415023at2759"/>
<dbReference type="GO" id="GO:0004843">
    <property type="term" value="F:cysteine-type deubiquitinase activity"/>
    <property type="evidence" value="ECO:0007669"/>
    <property type="project" value="TreeGrafter"/>
</dbReference>
<sequence length="333" mass="36561">MVSAPPPNSNLARSEPPFSNPVCPSLRFLLSTSMDELLARHRKELRDLQSQITQKKKQATKKNRKAINADCDALESSTRARHAAEISALASGDPSTDLNKTERDADEGRYIPPPSPEPDEEVSGASNPPAPPLEASATATPSPQPTRKPNRQKARLARRAAEMEAASAAAAAETASQPSLRSLEITKMASLIRNHNLAEHQIAPDGHCLYSAFSHALGNPAKDGYKETRRKCGEFMLGHRDDFEAFLEEPIESHVEKVMGTAEWGGQAEVMALGRAYDVRVNVLQAEGRVEKMNEEAKEGEVWLAYYRHSYGLGEHYNVLMKKEGVEGGLNRE</sequence>
<feature type="region of interest" description="Disordered" evidence="1">
    <location>
        <begin position="86"/>
        <end position="177"/>
    </location>
</feature>
<dbReference type="FunCoup" id="A0A4S2N5V4">
    <property type="interactions" value="671"/>
</dbReference>
<dbReference type="EMBL" id="ML220112">
    <property type="protein sequence ID" value="TGZ84630.1"/>
    <property type="molecule type" value="Genomic_DNA"/>
</dbReference>
<dbReference type="Proteomes" id="UP000298138">
    <property type="component" value="Unassembled WGS sequence"/>
</dbReference>
<dbReference type="InterPro" id="IPR050704">
    <property type="entry name" value="Peptidase_C85-like"/>
</dbReference>
<evidence type="ECO:0000256" key="1">
    <source>
        <dbReference type="SAM" id="MobiDB-lite"/>
    </source>
</evidence>
<dbReference type="PANTHER" id="PTHR12419:SF10">
    <property type="entry name" value="DEUBIQUITINASE OTUD6B"/>
    <property type="match status" value="1"/>
</dbReference>
<gene>
    <name evidence="3" type="ORF">EX30DRAFT_337132</name>
</gene>
<dbReference type="Pfam" id="PF02338">
    <property type="entry name" value="OTU"/>
    <property type="match status" value="1"/>
</dbReference>
<evidence type="ECO:0000259" key="2">
    <source>
        <dbReference type="PROSITE" id="PS50802"/>
    </source>
</evidence>
<dbReference type="STRING" id="341454.A0A4S2N5V4"/>
<reference evidence="3 4" key="1">
    <citation type="submission" date="2019-04" db="EMBL/GenBank/DDBJ databases">
        <title>Comparative genomics and transcriptomics to analyze fruiting body development in filamentous ascomycetes.</title>
        <authorList>
            <consortium name="DOE Joint Genome Institute"/>
            <person name="Lutkenhaus R."/>
            <person name="Traeger S."/>
            <person name="Breuer J."/>
            <person name="Kuo A."/>
            <person name="Lipzen A."/>
            <person name="Pangilinan J."/>
            <person name="Dilworth D."/>
            <person name="Sandor L."/>
            <person name="Poggeler S."/>
            <person name="Barry K."/>
            <person name="Grigoriev I.V."/>
            <person name="Nowrousian M."/>
        </authorList>
    </citation>
    <scope>NUCLEOTIDE SEQUENCE [LARGE SCALE GENOMIC DNA]</scope>
    <source>
        <strain evidence="3 4">CBS 389.68</strain>
    </source>
</reference>
<dbReference type="AlphaFoldDB" id="A0A4S2N5V4"/>
<feature type="region of interest" description="Disordered" evidence="1">
    <location>
        <begin position="1"/>
        <end position="20"/>
    </location>
</feature>
<dbReference type="InterPro" id="IPR003323">
    <property type="entry name" value="OTU_dom"/>
</dbReference>
<proteinExistence type="predicted"/>
<keyword evidence="4" id="KW-1185">Reference proteome</keyword>
<dbReference type="SUPFAM" id="SSF54001">
    <property type="entry name" value="Cysteine proteinases"/>
    <property type="match status" value="1"/>
</dbReference>
<dbReference type="CDD" id="cd22762">
    <property type="entry name" value="OTU_fungi_OTU2-like"/>
    <property type="match status" value="1"/>
</dbReference>
<dbReference type="PROSITE" id="PS50802">
    <property type="entry name" value="OTU"/>
    <property type="match status" value="1"/>
</dbReference>
<evidence type="ECO:0000313" key="4">
    <source>
        <dbReference type="Proteomes" id="UP000298138"/>
    </source>
</evidence>
<dbReference type="PANTHER" id="PTHR12419">
    <property type="entry name" value="OTU DOMAIN CONTAINING PROTEIN"/>
    <property type="match status" value="1"/>
</dbReference>
<feature type="compositionally biased region" description="Polar residues" evidence="1">
    <location>
        <begin position="137"/>
        <end position="147"/>
    </location>
</feature>
<feature type="compositionally biased region" description="Basic residues" evidence="1">
    <location>
        <begin position="148"/>
        <end position="158"/>
    </location>
</feature>
<feature type="region of interest" description="Disordered" evidence="1">
    <location>
        <begin position="48"/>
        <end position="68"/>
    </location>
</feature>
<accession>A0A4S2N5V4</accession>
<name>A0A4S2N5V4_9PEZI</name>
<evidence type="ECO:0000313" key="3">
    <source>
        <dbReference type="EMBL" id="TGZ84630.1"/>
    </source>
</evidence>
<protein>
    <submittedName>
        <fullName evidence="3">Cysteine proteinase</fullName>
    </submittedName>
</protein>